<feature type="transmembrane region" description="Helical" evidence="1">
    <location>
        <begin position="71"/>
        <end position="93"/>
    </location>
</feature>
<accession>A0A917QHC0</accession>
<dbReference type="PANTHER" id="PTHR22911">
    <property type="entry name" value="ACYL-MALONYL CONDENSING ENZYME-RELATED"/>
    <property type="match status" value="1"/>
</dbReference>
<feature type="domain" description="EamA" evidence="2">
    <location>
        <begin position="7"/>
        <end position="143"/>
    </location>
</feature>
<comment type="caution">
    <text evidence="3">The sequence shown here is derived from an EMBL/GenBank/DDBJ whole genome shotgun (WGS) entry which is preliminary data.</text>
</comment>
<keyword evidence="4" id="KW-1185">Reference proteome</keyword>
<feature type="transmembrane region" description="Helical" evidence="1">
    <location>
        <begin position="280"/>
        <end position="296"/>
    </location>
</feature>
<gene>
    <name evidence="3" type="ORF">GCM10011322_41790</name>
</gene>
<proteinExistence type="predicted"/>
<reference evidence="3 4" key="1">
    <citation type="journal article" date="2014" name="Int. J. Syst. Evol. Microbiol.">
        <title>Complete genome sequence of Corynebacterium casei LMG S-19264T (=DSM 44701T), isolated from a smear-ripened cheese.</title>
        <authorList>
            <consortium name="US DOE Joint Genome Institute (JGI-PGF)"/>
            <person name="Walter F."/>
            <person name="Albersmeier A."/>
            <person name="Kalinowski J."/>
            <person name="Ruckert C."/>
        </authorList>
    </citation>
    <scope>NUCLEOTIDE SEQUENCE [LARGE SCALE GENOMIC DNA]</scope>
    <source>
        <strain evidence="3 4">CGMCC 1.9161</strain>
    </source>
</reference>
<evidence type="ECO:0000259" key="2">
    <source>
        <dbReference type="Pfam" id="PF00892"/>
    </source>
</evidence>
<dbReference type="AlphaFoldDB" id="A0A917QHC0"/>
<dbReference type="GO" id="GO:0016020">
    <property type="term" value="C:membrane"/>
    <property type="evidence" value="ECO:0007669"/>
    <property type="project" value="InterPro"/>
</dbReference>
<dbReference type="Gene3D" id="1.10.3730.20">
    <property type="match status" value="1"/>
</dbReference>
<dbReference type="EMBL" id="BMMF01000014">
    <property type="protein sequence ID" value="GGK50399.1"/>
    <property type="molecule type" value="Genomic_DNA"/>
</dbReference>
<keyword evidence="1" id="KW-0472">Membrane</keyword>
<keyword evidence="1" id="KW-0812">Transmembrane</keyword>
<evidence type="ECO:0000313" key="3">
    <source>
        <dbReference type="EMBL" id="GGK50399.1"/>
    </source>
</evidence>
<evidence type="ECO:0000256" key="1">
    <source>
        <dbReference type="SAM" id="Phobius"/>
    </source>
</evidence>
<name>A0A917QHC0_9HYPH</name>
<dbReference type="InterPro" id="IPR037185">
    <property type="entry name" value="EmrE-like"/>
</dbReference>
<dbReference type="Pfam" id="PF00892">
    <property type="entry name" value="EamA"/>
    <property type="match status" value="1"/>
</dbReference>
<feature type="transmembrane region" description="Helical" evidence="1">
    <location>
        <begin position="41"/>
        <end position="59"/>
    </location>
</feature>
<sequence length="299" mass="31046">MDVTLLWIPVTLAAAVAQTGRNALQRDLTARIGTIGATQVRFLFGLPFAIVFLGIALVATGEALPRPGEGFFGFLLVGALAQIAATALMLAAMRDRAFSVVTAYLKTEPVLTALFAVTVIGDPITSPMMAAIAVATAGVVLVSHTPGKLTAGGLRPALLGLAAAAGFGLSAVGYRGAILAFEDGGYLVRATTALVAALALQTAILLVYLLVFDRKALLGSLREWRGSSTAGFLGALASQFWFLGFALTSAANVRTLALVEVVFAQMVSRRLFAQETSRRELLGIALIVAGVGALLWKSV</sequence>
<feature type="transmembrane region" description="Helical" evidence="1">
    <location>
        <begin position="113"/>
        <end position="142"/>
    </location>
</feature>
<keyword evidence="1" id="KW-1133">Transmembrane helix</keyword>
<feature type="transmembrane region" description="Helical" evidence="1">
    <location>
        <begin position="154"/>
        <end position="174"/>
    </location>
</feature>
<protein>
    <submittedName>
        <fullName evidence="3">DMT transporter permease</fullName>
    </submittedName>
</protein>
<dbReference type="PANTHER" id="PTHR22911:SF137">
    <property type="entry name" value="SOLUTE CARRIER FAMILY 35 MEMBER G2-RELATED"/>
    <property type="match status" value="1"/>
</dbReference>
<dbReference type="Proteomes" id="UP000600449">
    <property type="component" value="Unassembled WGS sequence"/>
</dbReference>
<feature type="transmembrane region" description="Helical" evidence="1">
    <location>
        <begin position="186"/>
        <end position="212"/>
    </location>
</feature>
<dbReference type="RefSeq" id="WP_188915197.1">
    <property type="nucleotide sequence ID" value="NZ_BMMF01000014.1"/>
</dbReference>
<dbReference type="SUPFAM" id="SSF103481">
    <property type="entry name" value="Multidrug resistance efflux transporter EmrE"/>
    <property type="match status" value="2"/>
</dbReference>
<dbReference type="InterPro" id="IPR000620">
    <property type="entry name" value="EamA_dom"/>
</dbReference>
<organism evidence="3 4">
    <name type="scientific">Salinarimonas ramus</name>
    <dbReference type="NCBI Taxonomy" id="690164"/>
    <lineage>
        <taxon>Bacteria</taxon>
        <taxon>Pseudomonadati</taxon>
        <taxon>Pseudomonadota</taxon>
        <taxon>Alphaproteobacteria</taxon>
        <taxon>Hyphomicrobiales</taxon>
        <taxon>Salinarimonadaceae</taxon>
        <taxon>Salinarimonas</taxon>
    </lineage>
</organism>
<evidence type="ECO:0000313" key="4">
    <source>
        <dbReference type="Proteomes" id="UP000600449"/>
    </source>
</evidence>